<sequence>MARVGTFNFAPLPTGRQVRGSTSRQASLREHKHSNVTLLKINAVEDDDEDEDEDEDENKDEEELV</sequence>
<dbReference type="RefSeq" id="WP_147086595.1">
    <property type="nucleotide sequence ID" value="NZ_VORN01000005.1"/>
</dbReference>
<evidence type="ECO:0000313" key="2">
    <source>
        <dbReference type="EMBL" id="TXD88971.1"/>
    </source>
</evidence>
<protein>
    <submittedName>
        <fullName evidence="2">Uncharacterized protein</fullName>
    </submittedName>
</protein>
<feature type="compositionally biased region" description="Acidic residues" evidence="1">
    <location>
        <begin position="44"/>
        <end position="65"/>
    </location>
</feature>
<evidence type="ECO:0000256" key="1">
    <source>
        <dbReference type="SAM" id="MobiDB-lite"/>
    </source>
</evidence>
<reference evidence="2 3" key="1">
    <citation type="submission" date="2019-08" db="EMBL/GenBank/DDBJ databases">
        <title>Genomes of Subsaximicrobium wynnwilliamsii strains.</title>
        <authorList>
            <person name="Bowman J.P."/>
        </authorList>
    </citation>
    <scope>NUCLEOTIDE SEQUENCE [LARGE SCALE GENOMIC DNA]</scope>
    <source>
        <strain evidence="2 3">2-80-2</strain>
    </source>
</reference>
<organism evidence="2 3">
    <name type="scientific">Subsaximicrobium wynnwilliamsii</name>
    <dbReference type="NCBI Taxonomy" id="291179"/>
    <lineage>
        <taxon>Bacteria</taxon>
        <taxon>Pseudomonadati</taxon>
        <taxon>Bacteroidota</taxon>
        <taxon>Flavobacteriia</taxon>
        <taxon>Flavobacteriales</taxon>
        <taxon>Flavobacteriaceae</taxon>
        <taxon>Subsaximicrobium</taxon>
    </lineage>
</organism>
<dbReference type="Proteomes" id="UP000321578">
    <property type="component" value="Unassembled WGS sequence"/>
</dbReference>
<gene>
    <name evidence="2" type="ORF">ESY86_10800</name>
</gene>
<comment type="caution">
    <text evidence="2">The sequence shown here is derived from an EMBL/GenBank/DDBJ whole genome shotgun (WGS) entry which is preliminary data.</text>
</comment>
<name>A0A5C6ZGU6_9FLAO</name>
<keyword evidence="3" id="KW-1185">Reference proteome</keyword>
<proteinExistence type="predicted"/>
<evidence type="ECO:0000313" key="3">
    <source>
        <dbReference type="Proteomes" id="UP000321578"/>
    </source>
</evidence>
<dbReference type="EMBL" id="VORO01000010">
    <property type="protein sequence ID" value="TXD88971.1"/>
    <property type="molecule type" value="Genomic_DNA"/>
</dbReference>
<feature type="region of interest" description="Disordered" evidence="1">
    <location>
        <begin position="1"/>
        <end position="65"/>
    </location>
</feature>
<accession>A0A5C6ZGU6</accession>
<dbReference type="AlphaFoldDB" id="A0A5C6ZGU6"/>